<dbReference type="InterPro" id="IPR001754">
    <property type="entry name" value="OMPdeCOase_dom"/>
</dbReference>
<evidence type="ECO:0000259" key="8">
    <source>
        <dbReference type="SMART" id="SM00934"/>
    </source>
</evidence>
<dbReference type="Gene3D" id="3.20.20.70">
    <property type="entry name" value="Aldolase class I"/>
    <property type="match status" value="1"/>
</dbReference>
<accession>A0AAU7GCG2</accession>
<dbReference type="RefSeq" id="WP_348787921.1">
    <property type="nucleotide sequence ID" value="NZ_CP157390.1"/>
</dbReference>
<dbReference type="EC" id="4.1.1.23" evidence="7"/>
<evidence type="ECO:0000256" key="3">
    <source>
        <dbReference type="ARBA" id="ARBA00022793"/>
    </source>
</evidence>
<dbReference type="GO" id="GO:0009220">
    <property type="term" value="P:pyrimidine ribonucleotide biosynthetic process"/>
    <property type="evidence" value="ECO:0007669"/>
    <property type="project" value="UniProtKB-UniRule"/>
</dbReference>
<evidence type="ECO:0000256" key="6">
    <source>
        <dbReference type="ARBA" id="ARBA00049157"/>
    </source>
</evidence>
<dbReference type="SMART" id="SM00934">
    <property type="entry name" value="OMPdecase"/>
    <property type="match status" value="1"/>
</dbReference>
<dbReference type="AlphaFoldDB" id="A0AAU7GCG2"/>
<dbReference type="EMBL" id="CP157390">
    <property type="protein sequence ID" value="XBM47960.1"/>
    <property type="molecule type" value="Genomic_DNA"/>
</dbReference>
<keyword evidence="5 9" id="KW-0456">Lyase</keyword>
<organism evidence="9">
    <name type="scientific">Leifsonia sp. NPDC080035</name>
    <dbReference type="NCBI Taxonomy" id="3143936"/>
    <lineage>
        <taxon>Bacteria</taxon>
        <taxon>Bacillati</taxon>
        <taxon>Actinomycetota</taxon>
        <taxon>Actinomycetes</taxon>
        <taxon>Micrococcales</taxon>
        <taxon>Microbacteriaceae</taxon>
        <taxon>Leifsonia</taxon>
    </lineage>
</organism>
<comment type="catalytic activity">
    <reaction evidence="6">
        <text>orotidine 5'-phosphate + H(+) = UMP + CO2</text>
        <dbReference type="Rhea" id="RHEA:11596"/>
        <dbReference type="ChEBI" id="CHEBI:15378"/>
        <dbReference type="ChEBI" id="CHEBI:16526"/>
        <dbReference type="ChEBI" id="CHEBI:57538"/>
        <dbReference type="ChEBI" id="CHEBI:57865"/>
        <dbReference type="EC" id="4.1.1.23"/>
    </reaction>
</comment>
<evidence type="ECO:0000256" key="7">
    <source>
        <dbReference type="NCBIfam" id="TIGR02127"/>
    </source>
</evidence>
<proteinExistence type="inferred from homology"/>
<evidence type="ECO:0000313" key="9">
    <source>
        <dbReference type="EMBL" id="XBM47960.1"/>
    </source>
</evidence>
<dbReference type="PANTHER" id="PTHR43375">
    <property type="entry name" value="OROTIDINE 5'-PHOSPHATE DECARBOXYLASE"/>
    <property type="match status" value="1"/>
</dbReference>
<name>A0AAU7GCG2_9MICO</name>
<comment type="similarity">
    <text evidence="2">Belongs to the OMP decarboxylase family. Type 2 subfamily.</text>
</comment>
<gene>
    <name evidence="9" type="primary">pyrF</name>
    <name evidence="9" type="ORF">AAME72_18110</name>
</gene>
<dbReference type="GO" id="GO:0006207">
    <property type="term" value="P:'de novo' pyrimidine nucleobase biosynthetic process"/>
    <property type="evidence" value="ECO:0007669"/>
    <property type="project" value="InterPro"/>
</dbReference>
<sequence>MSQAGAAFGDRLAEVFAERGRLCVGIDPHAHLLADWGLPASAAGVREFGLRVVDAAAGRAGIVKPQVAFFERFGAAGYAALEEVIAAARAAGLLVIADAKRGDIGTSVTAYAESWLTPGSPLEADAMTVAAFQGVGSIAEPMRLAESAGKGLFVLAATSNPEAAAIQQAVVADGPRAGMTVARAIIEDVHSFNQEQPPHALGTVGLVLGATVDLADYGIDTETAPTPAAPVLAPGFGHQGAKVEDAPRLFGALAPGVIVSESRGLLGAGPDGIARAVAARVEEVRARHA</sequence>
<protein>
    <recommendedName>
        <fullName evidence="7">Orotidine-5'-phosphate decarboxylase</fullName>
        <ecNumber evidence="7">4.1.1.23</ecNumber>
    </recommendedName>
</protein>
<comment type="pathway">
    <text evidence="1">Pyrimidine metabolism; UMP biosynthesis via de novo pathway; UMP from orotate: step 2/2.</text>
</comment>
<feature type="domain" description="Orotidine 5'-phosphate decarboxylase" evidence="8">
    <location>
        <begin position="21"/>
        <end position="277"/>
    </location>
</feature>
<dbReference type="NCBIfam" id="TIGR02127">
    <property type="entry name" value="pyrF_sub2"/>
    <property type="match status" value="1"/>
</dbReference>
<keyword evidence="4" id="KW-0665">Pyrimidine biosynthesis</keyword>
<evidence type="ECO:0000256" key="2">
    <source>
        <dbReference type="ARBA" id="ARBA00008847"/>
    </source>
</evidence>
<dbReference type="PANTHER" id="PTHR43375:SF1">
    <property type="entry name" value="OROTIDINE 5'-PHOSPHATE DECARBOXYLASE"/>
    <property type="match status" value="1"/>
</dbReference>
<evidence type="ECO:0000256" key="1">
    <source>
        <dbReference type="ARBA" id="ARBA00004861"/>
    </source>
</evidence>
<dbReference type="CDD" id="cd04725">
    <property type="entry name" value="OMP_decarboxylase_like"/>
    <property type="match status" value="1"/>
</dbReference>
<dbReference type="Pfam" id="PF00215">
    <property type="entry name" value="OMPdecase"/>
    <property type="match status" value="1"/>
</dbReference>
<dbReference type="InterPro" id="IPR013785">
    <property type="entry name" value="Aldolase_TIM"/>
</dbReference>
<dbReference type="InterPro" id="IPR011995">
    <property type="entry name" value="OMPdecase_type-2"/>
</dbReference>
<keyword evidence="3" id="KW-0210">Decarboxylase</keyword>
<evidence type="ECO:0000256" key="5">
    <source>
        <dbReference type="ARBA" id="ARBA00023239"/>
    </source>
</evidence>
<reference evidence="9" key="1">
    <citation type="submission" date="2024-05" db="EMBL/GenBank/DDBJ databases">
        <title>The Natural Products Discovery Center: Release of the First 8490 Sequenced Strains for Exploring Actinobacteria Biosynthetic Diversity.</title>
        <authorList>
            <person name="Kalkreuter E."/>
            <person name="Kautsar S.A."/>
            <person name="Yang D."/>
            <person name="Bader C.D."/>
            <person name="Teijaro C.N."/>
            <person name="Fluegel L."/>
            <person name="Davis C.M."/>
            <person name="Simpson J.R."/>
            <person name="Lauterbach L."/>
            <person name="Steele A.D."/>
            <person name="Gui C."/>
            <person name="Meng S."/>
            <person name="Li G."/>
            <person name="Viehrig K."/>
            <person name="Ye F."/>
            <person name="Su P."/>
            <person name="Kiefer A.F."/>
            <person name="Nichols A."/>
            <person name="Cepeda A.J."/>
            <person name="Yan W."/>
            <person name="Fan B."/>
            <person name="Jiang Y."/>
            <person name="Adhikari A."/>
            <person name="Zheng C.-J."/>
            <person name="Schuster L."/>
            <person name="Cowan T.M."/>
            <person name="Smanski M.J."/>
            <person name="Chevrette M.G."/>
            <person name="de Carvalho L.P.S."/>
            <person name="Shen B."/>
        </authorList>
    </citation>
    <scope>NUCLEOTIDE SEQUENCE</scope>
    <source>
        <strain evidence="9">NPDC080035</strain>
    </source>
</reference>
<dbReference type="InterPro" id="IPR011060">
    <property type="entry name" value="RibuloseP-bd_barrel"/>
</dbReference>
<evidence type="ECO:0000256" key="4">
    <source>
        <dbReference type="ARBA" id="ARBA00022975"/>
    </source>
</evidence>
<dbReference type="SUPFAM" id="SSF51366">
    <property type="entry name" value="Ribulose-phoshate binding barrel"/>
    <property type="match status" value="1"/>
</dbReference>
<dbReference type="GO" id="GO:0004590">
    <property type="term" value="F:orotidine-5'-phosphate decarboxylase activity"/>
    <property type="evidence" value="ECO:0007669"/>
    <property type="project" value="UniProtKB-UniRule"/>
</dbReference>